<feature type="transmembrane region" description="Helical" evidence="8">
    <location>
        <begin position="49"/>
        <end position="65"/>
    </location>
</feature>
<dbReference type="InterPro" id="IPR003010">
    <property type="entry name" value="C-N_Hydrolase"/>
</dbReference>
<accession>A0A1W2BAP0</accession>
<name>A0A1W2BAP0_KIBAR</name>
<gene>
    <name evidence="8" type="primary">lnt</name>
    <name evidence="10" type="ORF">SAMN05661093_01514</name>
</gene>
<evidence type="ECO:0000256" key="8">
    <source>
        <dbReference type="HAMAP-Rule" id="MF_01148"/>
    </source>
</evidence>
<dbReference type="NCBIfam" id="TIGR00546">
    <property type="entry name" value="lnt"/>
    <property type="match status" value="1"/>
</dbReference>
<dbReference type="RefSeq" id="WP_235038478.1">
    <property type="nucleotide sequence ID" value="NZ_FWXV01000001.1"/>
</dbReference>
<feature type="transmembrane region" description="Helical" evidence="8">
    <location>
        <begin position="25"/>
        <end position="43"/>
    </location>
</feature>
<dbReference type="EC" id="2.3.1.269" evidence="8"/>
<keyword evidence="5 8" id="KW-1133">Transmembrane helix</keyword>
<dbReference type="HAMAP" id="MF_01148">
    <property type="entry name" value="Lnt"/>
    <property type="match status" value="1"/>
</dbReference>
<comment type="catalytic activity">
    <reaction evidence="8">
        <text>N-terminal S-1,2-diacyl-sn-glyceryl-L-cysteinyl-[lipoprotein] + a glycerophospholipid = N-acyl-S-1,2-diacyl-sn-glyceryl-L-cysteinyl-[lipoprotein] + a 2-acyl-sn-glycero-3-phospholipid + H(+)</text>
        <dbReference type="Rhea" id="RHEA:48228"/>
        <dbReference type="Rhea" id="RHEA-COMP:14681"/>
        <dbReference type="Rhea" id="RHEA-COMP:14684"/>
        <dbReference type="ChEBI" id="CHEBI:15378"/>
        <dbReference type="ChEBI" id="CHEBI:136912"/>
        <dbReference type="ChEBI" id="CHEBI:140656"/>
        <dbReference type="ChEBI" id="CHEBI:140657"/>
        <dbReference type="ChEBI" id="CHEBI:140660"/>
        <dbReference type="EC" id="2.3.1.269"/>
    </reaction>
</comment>
<dbReference type="Pfam" id="PF20154">
    <property type="entry name" value="LNT_N"/>
    <property type="match status" value="1"/>
</dbReference>
<feature type="transmembrane region" description="Helical" evidence="8">
    <location>
        <begin position="103"/>
        <end position="124"/>
    </location>
</feature>
<comment type="subcellular location">
    <subcellularLocation>
        <location evidence="1 8">Cell membrane</location>
        <topology evidence="1 8">Multi-pass membrane protein</topology>
    </subcellularLocation>
</comment>
<dbReference type="EMBL" id="FWXV01000001">
    <property type="protein sequence ID" value="SMC69861.1"/>
    <property type="molecule type" value="Genomic_DNA"/>
</dbReference>
<proteinExistence type="inferred from homology"/>
<dbReference type="PANTHER" id="PTHR38686">
    <property type="entry name" value="APOLIPOPROTEIN N-ACYLTRANSFERASE"/>
    <property type="match status" value="1"/>
</dbReference>
<comment type="similarity">
    <text evidence="8">Belongs to the CN hydrolase family. Apolipoprotein N-acyltransferase subfamily.</text>
</comment>
<organism evidence="10 11">
    <name type="scientific">Kibdelosporangium aridum</name>
    <dbReference type="NCBI Taxonomy" id="2030"/>
    <lineage>
        <taxon>Bacteria</taxon>
        <taxon>Bacillati</taxon>
        <taxon>Actinomycetota</taxon>
        <taxon>Actinomycetes</taxon>
        <taxon>Pseudonocardiales</taxon>
        <taxon>Pseudonocardiaceae</taxon>
        <taxon>Kibdelosporangium</taxon>
    </lineage>
</organism>
<evidence type="ECO:0000256" key="1">
    <source>
        <dbReference type="ARBA" id="ARBA00004651"/>
    </source>
</evidence>
<feature type="transmembrane region" description="Helical" evidence="8">
    <location>
        <begin position="487"/>
        <end position="507"/>
    </location>
</feature>
<keyword evidence="7 8" id="KW-0012">Acyltransferase</keyword>
<keyword evidence="10" id="KW-0449">Lipoprotein</keyword>
<dbReference type="SUPFAM" id="SSF56317">
    <property type="entry name" value="Carbon-nitrogen hydrolase"/>
    <property type="match status" value="1"/>
</dbReference>
<evidence type="ECO:0000256" key="5">
    <source>
        <dbReference type="ARBA" id="ARBA00022989"/>
    </source>
</evidence>
<dbReference type="CDD" id="cd07571">
    <property type="entry name" value="ALP_N-acyl_transferase"/>
    <property type="match status" value="1"/>
</dbReference>
<dbReference type="GO" id="GO:0042158">
    <property type="term" value="P:lipoprotein biosynthetic process"/>
    <property type="evidence" value="ECO:0007669"/>
    <property type="project" value="UniProtKB-UniRule"/>
</dbReference>
<protein>
    <recommendedName>
        <fullName evidence="8">Apolipoprotein N-acyltransferase</fullName>
        <shortName evidence="8">ALP N-acyltransferase</shortName>
        <ecNumber evidence="8">2.3.1.269</ecNumber>
    </recommendedName>
</protein>
<feature type="transmembrane region" description="Helical" evidence="8">
    <location>
        <begin position="202"/>
        <end position="220"/>
    </location>
</feature>
<keyword evidence="6 8" id="KW-0472">Membrane</keyword>
<dbReference type="InterPro" id="IPR004563">
    <property type="entry name" value="Apolipo_AcylTrfase"/>
</dbReference>
<dbReference type="UniPathway" id="UPA00666"/>
<evidence type="ECO:0000256" key="6">
    <source>
        <dbReference type="ARBA" id="ARBA00023136"/>
    </source>
</evidence>
<keyword evidence="2 8" id="KW-1003">Cell membrane</keyword>
<dbReference type="PROSITE" id="PS50263">
    <property type="entry name" value="CN_HYDROLASE"/>
    <property type="match status" value="1"/>
</dbReference>
<comment type="pathway">
    <text evidence="8">Protein modification; lipoprotein biosynthesis (N-acyl transfer).</text>
</comment>
<dbReference type="InterPro" id="IPR036526">
    <property type="entry name" value="C-N_Hydrolase_sf"/>
</dbReference>
<comment type="function">
    <text evidence="8">Catalyzes the phospholipid dependent N-acylation of the N-terminal cysteine of apolipoprotein, the last step in lipoprotein maturation.</text>
</comment>
<feature type="domain" description="CN hydrolase" evidence="9">
    <location>
        <begin position="228"/>
        <end position="477"/>
    </location>
</feature>
<evidence type="ECO:0000256" key="4">
    <source>
        <dbReference type="ARBA" id="ARBA00022692"/>
    </source>
</evidence>
<evidence type="ECO:0000313" key="10">
    <source>
        <dbReference type="EMBL" id="SMC69861.1"/>
    </source>
</evidence>
<dbReference type="GO" id="GO:0016410">
    <property type="term" value="F:N-acyltransferase activity"/>
    <property type="evidence" value="ECO:0007669"/>
    <property type="project" value="UniProtKB-UniRule"/>
</dbReference>
<dbReference type="GO" id="GO:0005886">
    <property type="term" value="C:plasma membrane"/>
    <property type="evidence" value="ECO:0007669"/>
    <property type="project" value="UniProtKB-SubCell"/>
</dbReference>
<evidence type="ECO:0000256" key="2">
    <source>
        <dbReference type="ARBA" id="ARBA00022475"/>
    </source>
</evidence>
<keyword evidence="11" id="KW-1185">Reference proteome</keyword>
<keyword evidence="4 8" id="KW-0812">Transmembrane</keyword>
<evidence type="ECO:0000256" key="7">
    <source>
        <dbReference type="ARBA" id="ARBA00023315"/>
    </source>
</evidence>
<dbReference type="Proteomes" id="UP000192674">
    <property type="component" value="Unassembled WGS sequence"/>
</dbReference>
<dbReference type="InterPro" id="IPR045378">
    <property type="entry name" value="LNT_N"/>
</dbReference>
<feature type="transmembrane region" description="Helical" evidence="8">
    <location>
        <begin position="131"/>
        <end position="150"/>
    </location>
</feature>
<sequence>MIAAPVSPEPTPGQRTVSYVRRHGVIWRSVTAVVAGLLLCLSFPPRSTWWLAIVAFALFAVVIRGRRARAGFGYGWLFGVAFFMPSLFWLQNFLGEGFGPTPWISLSAVLALFIALAAAGMAVVSTMPGGPIWMAALFLACEAVRGRFPFGGFPWSRVGFGQPEGWYLPLASLGGAPLLTFAVVLTGCAITEFFFRKRVVPALMAIAPLAVAFATLPFVGTDAQNGTLTVAIVQGNAPEGLGALNSGDEMRRNHIARAEELAANIKAGRVPKPDVVIMPETFTGLGPNPARDAALNRMVADLGVPTLVGARQRTADGTDQNVMIVWDPAAGPGEQYAKNKLVPFGEFVPVRPIARFFTPFVDGQVDMRPGIEPPVLTAAGTKLGVGICFEVAYDDVLTQAVRDGAEVLTVPTNNNWYGRTEMSYQQLAMSRVRAVEHGRAVVVSATTGVSAIVQPDGSITRQTELYTADTLVATVAKRSTVTLATRIGAWPEGVMVLGGLAALLWAIGSRIQQRQRRVGDSSRTGNE</sequence>
<feature type="transmembrane region" description="Helical" evidence="8">
    <location>
        <begin position="170"/>
        <end position="195"/>
    </location>
</feature>
<keyword evidence="3 8" id="KW-0808">Transferase</keyword>
<dbReference type="Pfam" id="PF00795">
    <property type="entry name" value="CN_hydrolase"/>
    <property type="match status" value="1"/>
</dbReference>
<dbReference type="AlphaFoldDB" id="A0A1W2BAP0"/>
<dbReference type="Gene3D" id="3.60.110.10">
    <property type="entry name" value="Carbon-nitrogen hydrolase"/>
    <property type="match status" value="1"/>
</dbReference>
<dbReference type="PANTHER" id="PTHR38686:SF1">
    <property type="entry name" value="APOLIPOPROTEIN N-ACYLTRANSFERASE"/>
    <property type="match status" value="1"/>
</dbReference>
<evidence type="ECO:0000313" key="11">
    <source>
        <dbReference type="Proteomes" id="UP000192674"/>
    </source>
</evidence>
<evidence type="ECO:0000259" key="9">
    <source>
        <dbReference type="PROSITE" id="PS50263"/>
    </source>
</evidence>
<evidence type="ECO:0000256" key="3">
    <source>
        <dbReference type="ARBA" id="ARBA00022679"/>
    </source>
</evidence>
<reference evidence="10 11" key="1">
    <citation type="submission" date="2017-04" db="EMBL/GenBank/DDBJ databases">
        <authorList>
            <person name="Afonso C.L."/>
            <person name="Miller P.J."/>
            <person name="Scott M.A."/>
            <person name="Spackman E."/>
            <person name="Goraichik I."/>
            <person name="Dimitrov K.M."/>
            <person name="Suarez D.L."/>
            <person name="Swayne D.E."/>
        </authorList>
    </citation>
    <scope>NUCLEOTIDE SEQUENCE [LARGE SCALE GENOMIC DNA]</scope>
    <source>
        <strain evidence="10 11">DSM 43828</strain>
    </source>
</reference>
<feature type="transmembrane region" description="Helical" evidence="8">
    <location>
        <begin position="72"/>
        <end position="91"/>
    </location>
</feature>